<dbReference type="InterPro" id="IPR007048">
    <property type="entry name" value="IraD/Gp25-like"/>
</dbReference>
<proteinExistence type="predicted"/>
<reference evidence="2 3" key="1">
    <citation type="submission" date="2018-10" db="EMBL/GenBank/DDBJ databases">
        <title>Rhizobium etli, R. leguminosarum and a new Rhizobium genospecies from Phaseolus dumosus.</title>
        <authorList>
            <person name="Ramirez-Puebla S.T."/>
            <person name="Rogel-Hernandez M.A."/>
            <person name="Guerrero G."/>
            <person name="Ormeno-Orrillo E."/>
            <person name="Martinez-Romero J.C."/>
            <person name="Negrete-Yankelevich S."/>
            <person name="Martinez-Romero E."/>
        </authorList>
    </citation>
    <scope>NUCLEOTIDE SEQUENCE [LARGE SCALE GENOMIC DNA]</scope>
    <source>
        <strain evidence="2 3">CCGE525</strain>
        <plasmid evidence="3">prccge525c</plasmid>
    </source>
</reference>
<dbReference type="EMBL" id="CP032695">
    <property type="protein sequence ID" value="AYG61907.1"/>
    <property type="molecule type" value="Genomic_DNA"/>
</dbReference>
<name>A0A387FVV3_9HYPH</name>
<keyword evidence="2" id="KW-0614">Plasmid</keyword>
<dbReference type="PANTHER" id="PTHR38595">
    <property type="entry name" value="CYTOPLASMIC PROTEIN-RELATED"/>
    <property type="match status" value="1"/>
</dbReference>
<feature type="domain" description="IraD/Gp25-like" evidence="1">
    <location>
        <begin position="31"/>
        <end position="114"/>
    </location>
</feature>
<geneLocation type="plasmid" evidence="3">
    <name>prccge525c</name>
</geneLocation>
<protein>
    <submittedName>
        <fullName evidence="2">Type VI secretion system baseplate subunit TssE</fullName>
    </submittedName>
</protein>
<dbReference type="Pfam" id="PF04965">
    <property type="entry name" value="GPW_gp25"/>
    <property type="match status" value="1"/>
</dbReference>
<dbReference type="RefSeq" id="WP_120706844.1">
    <property type="nucleotide sequence ID" value="NZ_CP032695.1"/>
</dbReference>
<dbReference type="SUPFAM" id="SSF160719">
    <property type="entry name" value="gpW/gp25-like"/>
    <property type="match status" value="1"/>
</dbReference>
<evidence type="ECO:0000313" key="3">
    <source>
        <dbReference type="Proteomes" id="UP000282195"/>
    </source>
</evidence>
<dbReference type="OrthoDB" id="119583at2"/>
<keyword evidence="3" id="KW-1185">Reference proteome</keyword>
<dbReference type="Proteomes" id="UP000282195">
    <property type="component" value="Plasmid pRCCGE525c"/>
</dbReference>
<accession>A0A387FVV3</accession>
<sequence length="137" mass="15441">MVSVSLLQRLERDDVVGGSGSTVNDDTAIMNSVLSNLRSLLNSRRNCCETRPDYGLQDFNATEDYRSSIPLIARDVERQIRLFEPRIRNVIVRAVEDKTQLSQLIFHINGELAHGDRTVRISFDSVLGSDGYMRLNG</sequence>
<dbReference type="AlphaFoldDB" id="A0A387FVV3"/>
<dbReference type="KEGG" id="rjg:CCGE525_23870"/>
<evidence type="ECO:0000259" key="1">
    <source>
        <dbReference type="Pfam" id="PF04965"/>
    </source>
</evidence>
<organism evidence="2 3">
    <name type="scientific">Rhizobium jaguaris</name>
    <dbReference type="NCBI Taxonomy" id="1312183"/>
    <lineage>
        <taxon>Bacteria</taxon>
        <taxon>Pseudomonadati</taxon>
        <taxon>Pseudomonadota</taxon>
        <taxon>Alphaproteobacteria</taxon>
        <taxon>Hyphomicrobiales</taxon>
        <taxon>Rhizobiaceae</taxon>
        <taxon>Rhizobium/Agrobacterium group</taxon>
        <taxon>Rhizobium</taxon>
    </lineage>
</organism>
<dbReference type="PANTHER" id="PTHR38595:SF2">
    <property type="entry name" value="TYPE VI SECRETION SYSTEM BASEPLATE SUBUNIT TSSE"/>
    <property type="match status" value="1"/>
</dbReference>
<gene>
    <name evidence="2" type="primary">tssE</name>
    <name evidence="2" type="ORF">CCGE525_23870</name>
</gene>
<dbReference type="NCBIfam" id="TIGR03357">
    <property type="entry name" value="VI_zyme"/>
    <property type="match status" value="1"/>
</dbReference>
<dbReference type="InterPro" id="IPR053176">
    <property type="entry name" value="T6SS_TssE1-like"/>
</dbReference>
<evidence type="ECO:0000313" key="2">
    <source>
        <dbReference type="EMBL" id="AYG61907.1"/>
    </source>
</evidence>
<dbReference type="Gene3D" id="3.10.450.40">
    <property type="match status" value="1"/>
</dbReference>
<dbReference type="InterPro" id="IPR017737">
    <property type="entry name" value="TssE1-like"/>
</dbReference>